<dbReference type="RefSeq" id="WP_078873366.1">
    <property type="nucleotide sequence ID" value="NZ_BJMM01000012.1"/>
</dbReference>
<dbReference type="GO" id="GO:0097063">
    <property type="term" value="F:cadmium ion sensor activity"/>
    <property type="evidence" value="ECO:0007669"/>
    <property type="project" value="TreeGrafter"/>
</dbReference>
<dbReference type="OrthoDB" id="3232131at2"/>
<dbReference type="Pfam" id="PF12840">
    <property type="entry name" value="HTH_20"/>
    <property type="match status" value="1"/>
</dbReference>
<dbReference type="GO" id="GO:0032791">
    <property type="term" value="F:lead ion binding"/>
    <property type="evidence" value="ECO:0007669"/>
    <property type="project" value="TreeGrafter"/>
</dbReference>
<dbReference type="GO" id="GO:0003677">
    <property type="term" value="F:DNA binding"/>
    <property type="evidence" value="ECO:0007669"/>
    <property type="project" value="TreeGrafter"/>
</dbReference>
<dbReference type="Gene3D" id="1.10.10.10">
    <property type="entry name" value="Winged helix-like DNA-binding domain superfamily/Winged helix DNA-binding domain"/>
    <property type="match status" value="1"/>
</dbReference>
<dbReference type="SUPFAM" id="SSF46785">
    <property type="entry name" value="Winged helix' DNA-binding domain"/>
    <property type="match status" value="1"/>
</dbReference>
<dbReference type="AlphaFoldDB" id="A0A4Y3QY33"/>
<comment type="caution">
    <text evidence="3">The sequence shown here is derived from an EMBL/GenBank/DDBJ whole genome shotgun (WGS) entry which is preliminary data.</text>
</comment>
<dbReference type="GO" id="GO:0010288">
    <property type="term" value="P:response to lead ion"/>
    <property type="evidence" value="ECO:0007669"/>
    <property type="project" value="TreeGrafter"/>
</dbReference>
<dbReference type="GO" id="GO:0003700">
    <property type="term" value="F:DNA-binding transcription factor activity"/>
    <property type="evidence" value="ECO:0007669"/>
    <property type="project" value="InterPro"/>
</dbReference>
<keyword evidence="4" id="KW-1185">Reference proteome</keyword>
<evidence type="ECO:0000313" key="3">
    <source>
        <dbReference type="EMBL" id="GEB50356.1"/>
    </source>
</evidence>
<protein>
    <submittedName>
        <fullName evidence="3">Transcriptional regulator</fullName>
    </submittedName>
</protein>
<reference evidence="3 4" key="1">
    <citation type="submission" date="2019-06" db="EMBL/GenBank/DDBJ databases">
        <title>Whole genome shotgun sequence of Streptomyces cacaoi subsp. cacaoi NBRC 12748.</title>
        <authorList>
            <person name="Hosoyama A."/>
            <person name="Uohara A."/>
            <person name="Ohji S."/>
            <person name="Ichikawa N."/>
        </authorList>
    </citation>
    <scope>NUCLEOTIDE SEQUENCE [LARGE SCALE GENOMIC DNA]</scope>
    <source>
        <strain evidence="3 4">NBRC 12748</strain>
    </source>
</reference>
<organism evidence="3 4">
    <name type="scientific">Streptomyces cacaoi</name>
    <dbReference type="NCBI Taxonomy" id="1898"/>
    <lineage>
        <taxon>Bacteria</taxon>
        <taxon>Bacillati</taxon>
        <taxon>Actinomycetota</taxon>
        <taxon>Actinomycetes</taxon>
        <taxon>Kitasatosporales</taxon>
        <taxon>Streptomycetaceae</taxon>
        <taxon>Streptomyces</taxon>
    </lineage>
</organism>
<name>A0A4Y3QY33_STRCI</name>
<accession>A0A4Y3QY33</accession>
<dbReference type="InterPro" id="IPR036390">
    <property type="entry name" value="WH_DNA-bd_sf"/>
</dbReference>
<feature type="region of interest" description="Disordered" evidence="1">
    <location>
        <begin position="1"/>
        <end position="20"/>
    </location>
</feature>
<dbReference type="CDD" id="cd00090">
    <property type="entry name" value="HTH_ARSR"/>
    <property type="match status" value="1"/>
</dbReference>
<feature type="compositionally biased region" description="Low complexity" evidence="1">
    <location>
        <begin position="7"/>
        <end position="20"/>
    </location>
</feature>
<dbReference type="PANTHER" id="PTHR39168">
    <property type="entry name" value="TRANSCRIPTIONAL REGULATOR-RELATED"/>
    <property type="match status" value="1"/>
</dbReference>
<dbReference type="SMART" id="SM00418">
    <property type="entry name" value="HTH_ARSR"/>
    <property type="match status" value="1"/>
</dbReference>
<feature type="domain" description="HTH arsR-type" evidence="2">
    <location>
        <begin position="18"/>
        <end position="113"/>
    </location>
</feature>
<evidence type="ECO:0000313" key="4">
    <source>
        <dbReference type="Proteomes" id="UP000319210"/>
    </source>
</evidence>
<evidence type="ECO:0000256" key="1">
    <source>
        <dbReference type="SAM" id="MobiDB-lite"/>
    </source>
</evidence>
<proteinExistence type="predicted"/>
<dbReference type="InterPro" id="IPR001845">
    <property type="entry name" value="HTH_ArsR_DNA-bd_dom"/>
</dbReference>
<evidence type="ECO:0000259" key="2">
    <source>
        <dbReference type="PROSITE" id="PS50987"/>
    </source>
</evidence>
<dbReference type="GO" id="GO:0046686">
    <property type="term" value="P:response to cadmium ion"/>
    <property type="evidence" value="ECO:0007669"/>
    <property type="project" value="TreeGrafter"/>
</dbReference>
<dbReference type="PROSITE" id="PS50987">
    <property type="entry name" value="HTH_ARSR_2"/>
    <property type="match status" value="1"/>
</dbReference>
<dbReference type="InterPro" id="IPR052543">
    <property type="entry name" value="HTH_Metal-responsive_Reg"/>
</dbReference>
<gene>
    <name evidence="3" type="ORF">SCA03_29070</name>
</gene>
<dbReference type="InterPro" id="IPR011991">
    <property type="entry name" value="ArsR-like_HTH"/>
</dbReference>
<dbReference type="EMBL" id="BJMM01000012">
    <property type="protein sequence ID" value="GEB50356.1"/>
    <property type="molecule type" value="Genomic_DNA"/>
</dbReference>
<dbReference type="PANTHER" id="PTHR39168:SF1">
    <property type="entry name" value="TRANSCRIPTIONAL REGULATORY PROTEIN"/>
    <property type="match status" value="1"/>
</dbReference>
<dbReference type="InterPro" id="IPR036388">
    <property type="entry name" value="WH-like_DNA-bd_sf"/>
</dbReference>
<sequence length="264" mass="26835">MASPYTASAGHAAPRADAAPGTAPDLAAVAGLLADDTRARFCLALLDGRAWTAGELARHAGVAASTATSHLNALVRGGLLTEVRQGRHRYVRLAGGRVAAVVEDLAALAPARATPVRTLSAAGRRRALAFARTCYDHLAGTVGVAITDAMVGRGLLDDEQGLSLTPDGADWLAGLGITVPRGTRRPAVRPCLDWTERRTHLAGAVGAALCAHALAARWLTPAGTARALALTPDGHTALRTHLGLDLGAAAGPAAGTTGARLSRS</sequence>
<dbReference type="Proteomes" id="UP000319210">
    <property type="component" value="Unassembled WGS sequence"/>
</dbReference>